<evidence type="ECO:0000256" key="4">
    <source>
        <dbReference type="ARBA" id="ARBA00022679"/>
    </source>
</evidence>
<dbReference type="Gene3D" id="1.10.287.130">
    <property type="match status" value="1"/>
</dbReference>
<feature type="transmembrane region" description="Helical" evidence="9">
    <location>
        <begin position="132"/>
        <end position="148"/>
    </location>
</feature>
<dbReference type="InterPro" id="IPR005467">
    <property type="entry name" value="His_kinase_dom"/>
</dbReference>
<evidence type="ECO:0000256" key="9">
    <source>
        <dbReference type="SAM" id="Phobius"/>
    </source>
</evidence>
<evidence type="ECO:0000256" key="1">
    <source>
        <dbReference type="ARBA" id="ARBA00000085"/>
    </source>
</evidence>
<keyword evidence="9" id="KW-0812">Transmembrane</keyword>
<dbReference type="OrthoDB" id="3173688at2"/>
<feature type="transmembrane region" description="Helical" evidence="9">
    <location>
        <begin position="204"/>
        <end position="225"/>
    </location>
</feature>
<dbReference type="GO" id="GO:0005524">
    <property type="term" value="F:ATP binding"/>
    <property type="evidence" value="ECO:0007669"/>
    <property type="project" value="UniProtKB-KW"/>
</dbReference>
<dbReference type="SUPFAM" id="SSF55890">
    <property type="entry name" value="Sporulation response regulatory protein Spo0B"/>
    <property type="match status" value="1"/>
</dbReference>
<sequence length="448" mass="50902">MQEFINFLKLDLLVAQPQTFTCLLFCFSFLDPLPKNLFKRLLIITVIHSVYTDILILILPFPIHLLNSVISGALLVFMIFKELRPKTKILLVFFMLILSMITDIISSAIIVYSLGISTHSEIIREPSTLMRTLYPQLLLLLIASWFIRNKNLFSARRFFSFIVEDNRKSLMQVILLIAIQFCLLGTMQILHITYDNSNKILNAIMIYLIILVSLLALVSIIRLVIRTREQAAKTTQEVYIDDINDMFTSIRGQRHDFLNHVQVIHTMAQMGKTEQLKNYVGDLVKETRDVSDIVHHSSPALAAFVQAKIAVSLGKGIQFTYELPDKWEAKETTIKVIDIIKIIGNLVDNAFDETMHLPQEERHVFASIRSQEDGSIALKVSNRGRAITTDDRLQIFKPGYTTKGEGHSGLGLAIVQERVKHYKGALELVSDEKEGLTVFKVCLPEVSA</sequence>
<dbReference type="AlphaFoldDB" id="A0A3D9IXG8"/>
<evidence type="ECO:0000259" key="10">
    <source>
        <dbReference type="PROSITE" id="PS50109"/>
    </source>
</evidence>
<comment type="catalytic activity">
    <reaction evidence="1">
        <text>ATP + protein L-histidine = ADP + protein N-phospho-L-histidine.</text>
        <dbReference type="EC" id="2.7.13.3"/>
    </reaction>
</comment>
<evidence type="ECO:0000313" key="11">
    <source>
        <dbReference type="EMBL" id="RED66520.1"/>
    </source>
</evidence>
<dbReference type="InterPro" id="IPR036890">
    <property type="entry name" value="HATPase_C_sf"/>
</dbReference>
<gene>
    <name evidence="11" type="ORF">DFP98_118144</name>
</gene>
<keyword evidence="9" id="KW-0472">Membrane</keyword>
<feature type="domain" description="Histidine kinase" evidence="10">
    <location>
        <begin position="238"/>
        <end position="447"/>
    </location>
</feature>
<dbReference type="PANTHER" id="PTHR40448">
    <property type="entry name" value="TWO-COMPONENT SENSOR HISTIDINE KINASE"/>
    <property type="match status" value="1"/>
</dbReference>
<feature type="transmembrane region" description="Helical" evidence="9">
    <location>
        <begin position="50"/>
        <end position="77"/>
    </location>
</feature>
<reference evidence="11 12" key="1">
    <citation type="submission" date="2018-07" db="EMBL/GenBank/DDBJ databases">
        <title>Genomic Encyclopedia of Type Strains, Phase III (KMG-III): the genomes of soil and plant-associated and newly described type strains.</title>
        <authorList>
            <person name="Whitman W."/>
        </authorList>
    </citation>
    <scope>NUCLEOTIDE SEQUENCE [LARGE SCALE GENOMIC DNA]</scope>
    <source>
        <strain evidence="11 12">CECT 7287</strain>
    </source>
</reference>
<dbReference type="EC" id="2.7.13.3" evidence="2"/>
<evidence type="ECO:0000256" key="2">
    <source>
        <dbReference type="ARBA" id="ARBA00012438"/>
    </source>
</evidence>
<evidence type="ECO:0000256" key="3">
    <source>
        <dbReference type="ARBA" id="ARBA00022553"/>
    </source>
</evidence>
<keyword evidence="6 11" id="KW-0418">Kinase</keyword>
<comment type="caution">
    <text evidence="11">The sequence shown here is derived from an EMBL/GenBank/DDBJ whole genome shotgun (WGS) entry which is preliminary data.</text>
</comment>
<protein>
    <recommendedName>
        <fullName evidence="2">histidine kinase</fullName>
        <ecNumber evidence="2">2.7.13.3</ecNumber>
    </recommendedName>
</protein>
<dbReference type="PROSITE" id="PS50109">
    <property type="entry name" value="HIS_KIN"/>
    <property type="match status" value="1"/>
</dbReference>
<dbReference type="Proteomes" id="UP000256977">
    <property type="component" value="Unassembled WGS sequence"/>
</dbReference>
<accession>A0A3D9IXG8</accession>
<dbReference type="Pfam" id="PF14689">
    <property type="entry name" value="SPOB_a"/>
    <property type="match status" value="1"/>
</dbReference>
<dbReference type="SMART" id="SM00387">
    <property type="entry name" value="HATPase_c"/>
    <property type="match status" value="1"/>
</dbReference>
<keyword evidence="8" id="KW-0902">Two-component regulatory system</keyword>
<dbReference type="SUPFAM" id="SSF55874">
    <property type="entry name" value="ATPase domain of HSP90 chaperone/DNA topoisomerase II/histidine kinase"/>
    <property type="match status" value="1"/>
</dbReference>
<dbReference type="InterPro" id="IPR016120">
    <property type="entry name" value="Sig_transdc_His_kin_SpoOB"/>
</dbReference>
<keyword evidence="3" id="KW-0597">Phosphoprotein</keyword>
<feature type="transmembrane region" description="Helical" evidence="9">
    <location>
        <begin position="89"/>
        <end position="112"/>
    </location>
</feature>
<keyword evidence="7" id="KW-0067">ATP-binding</keyword>
<evidence type="ECO:0000256" key="5">
    <source>
        <dbReference type="ARBA" id="ARBA00022741"/>
    </source>
</evidence>
<keyword evidence="4" id="KW-0808">Transferase</keyword>
<dbReference type="GO" id="GO:0042802">
    <property type="term" value="F:identical protein binding"/>
    <property type="evidence" value="ECO:0007669"/>
    <property type="project" value="TreeGrafter"/>
</dbReference>
<proteinExistence type="predicted"/>
<dbReference type="InterPro" id="IPR004358">
    <property type="entry name" value="Sig_transdc_His_kin-like_C"/>
</dbReference>
<feature type="transmembrane region" description="Helical" evidence="9">
    <location>
        <begin position="169"/>
        <end position="192"/>
    </location>
</feature>
<evidence type="ECO:0000313" key="12">
    <source>
        <dbReference type="Proteomes" id="UP000256977"/>
    </source>
</evidence>
<keyword evidence="9" id="KW-1133">Transmembrane helix</keyword>
<dbReference type="InterPro" id="IPR003594">
    <property type="entry name" value="HATPase_dom"/>
</dbReference>
<dbReference type="EMBL" id="QRDZ01000018">
    <property type="protein sequence ID" value="RED66520.1"/>
    <property type="molecule type" value="Genomic_DNA"/>
</dbReference>
<name>A0A3D9IXG8_9BACL</name>
<dbReference type="PANTHER" id="PTHR40448:SF1">
    <property type="entry name" value="TWO-COMPONENT SENSOR HISTIDINE KINASE"/>
    <property type="match status" value="1"/>
</dbReference>
<keyword evidence="5" id="KW-0547">Nucleotide-binding</keyword>
<organism evidence="11 12">
    <name type="scientific">Cohnella phaseoli</name>
    <dbReference type="NCBI Taxonomy" id="456490"/>
    <lineage>
        <taxon>Bacteria</taxon>
        <taxon>Bacillati</taxon>
        <taxon>Bacillota</taxon>
        <taxon>Bacilli</taxon>
        <taxon>Bacillales</taxon>
        <taxon>Paenibacillaceae</taxon>
        <taxon>Cohnella</taxon>
    </lineage>
</organism>
<dbReference type="Pfam" id="PF02518">
    <property type="entry name" value="HATPase_c"/>
    <property type="match status" value="1"/>
</dbReference>
<evidence type="ECO:0000256" key="7">
    <source>
        <dbReference type="ARBA" id="ARBA00022840"/>
    </source>
</evidence>
<keyword evidence="12" id="KW-1185">Reference proteome</keyword>
<dbReference type="GO" id="GO:0000155">
    <property type="term" value="F:phosphorelay sensor kinase activity"/>
    <property type="evidence" value="ECO:0007669"/>
    <property type="project" value="InterPro"/>
</dbReference>
<dbReference type="PRINTS" id="PR00344">
    <property type="entry name" value="BCTRLSENSOR"/>
</dbReference>
<dbReference type="InterPro" id="IPR039506">
    <property type="entry name" value="SPOB_a"/>
</dbReference>
<evidence type="ECO:0000256" key="6">
    <source>
        <dbReference type="ARBA" id="ARBA00022777"/>
    </source>
</evidence>
<evidence type="ECO:0000256" key="8">
    <source>
        <dbReference type="ARBA" id="ARBA00023012"/>
    </source>
</evidence>
<dbReference type="Gene3D" id="3.30.565.10">
    <property type="entry name" value="Histidine kinase-like ATPase, C-terminal domain"/>
    <property type="match status" value="1"/>
</dbReference>